<evidence type="ECO:0000256" key="1">
    <source>
        <dbReference type="SAM" id="MobiDB-lite"/>
    </source>
</evidence>
<sequence length="94" mass="10139">MNPRHSAAGVRSHPRTEHDHDEEARAATMSRGEWSIGCRDLAGRRRDVTVFVSNDKVVLVAPPGEAAVLGPLDVGRLRAALRDAVVATADEEES</sequence>
<feature type="region of interest" description="Disordered" evidence="1">
    <location>
        <begin position="1"/>
        <end position="30"/>
    </location>
</feature>
<name>A0ABQ3KAR5_9PSEU</name>
<dbReference type="Proteomes" id="UP000649955">
    <property type="component" value="Unassembled WGS sequence"/>
</dbReference>
<evidence type="ECO:0000313" key="2">
    <source>
        <dbReference type="EMBL" id="GHG11466.1"/>
    </source>
</evidence>
<gene>
    <name evidence="2" type="ORF">GCM10017567_30970</name>
</gene>
<keyword evidence="3" id="KW-1185">Reference proteome</keyword>
<reference evidence="3" key="1">
    <citation type="journal article" date="2019" name="Int. J. Syst. Evol. Microbiol.">
        <title>The Global Catalogue of Microorganisms (GCM) 10K type strain sequencing project: providing services to taxonomists for standard genome sequencing and annotation.</title>
        <authorList>
            <consortium name="The Broad Institute Genomics Platform"/>
            <consortium name="The Broad Institute Genome Sequencing Center for Infectious Disease"/>
            <person name="Wu L."/>
            <person name="Ma J."/>
        </authorList>
    </citation>
    <scope>NUCLEOTIDE SEQUENCE [LARGE SCALE GENOMIC DNA]</scope>
    <source>
        <strain evidence="3">CGMCC 4.7680</strain>
    </source>
</reference>
<evidence type="ECO:0000313" key="3">
    <source>
        <dbReference type="Proteomes" id="UP000649955"/>
    </source>
</evidence>
<feature type="compositionally biased region" description="Basic and acidic residues" evidence="1">
    <location>
        <begin position="14"/>
        <end position="25"/>
    </location>
</feature>
<organism evidence="2 3">
    <name type="scientific">Amycolatopsis bullii</name>
    <dbReference type="NCBI Taxonomy" id="941987"/>
    <lineage>
        <taxon>Bacteria</taxon>
        <taxon>Bacillati</taxon>
        <taxon>Actinomycetota</taxon>
        <taxon>Actinomycetes</taxon>
        <taxon>Pseudonocardiales</taxon>
        <taxon>Pseudonocardiaceae</taxon>
        <taxon>Amycolatopsis</taxon>
    </lineage>
</organism>
<proteinExistence type="predicted"/>
<comment type="caution">
    <text evidence="2">The sequence shown here is derived from an EMBL/GenBank/DDBJ whole genome shotgun (WGS) entry which is preliminary data.</text>
</comment>
<accession>A0ABQ3KAR5</accession>
<protein>
    <submittedName>
        <fullName evidence="2">Uncharacterized protein</fullName>
    </submittedName>
</protein>
<dbReference type="EMBL" id="BNAW01000010">
    <property type="protein sequence ID" value="GHG11466.1"/>
    <property type="molecule type" value="Genomic_DNA"/>
</dbReference>